<evidence type="ECO:0000256" key="1">
    <source>
        <dbReference type="SAM" id="MobiDB-lite"/>
    </source>
</evidence>
<dbReference type="PANTHER" id="PTHR41390:SF1">
    <property type="entry name" value="NADH-UBIQUINONE OXIDOREDUCTASE 213 KDA SUBUNIT"/>
    <property type="match status" value="1"/>
</dbReference>
<protein>
    <submittedName>
        <fullName evidence="2">Uncharacterized protein</fullName>
    </submittedName>
</protein>
<feature type="region of interest" description="Disordered" evidence="1">
    <location>
        <begin position="214"/>
        <end position="233"/>
    </location>
</feature>
<sequence>MQPAPEVNRNSHGAQDGASLQKSDLPPEIMDILWPALQIGGLSGASGTLVGGFAGIIRSNTPVLQVKFHTLELDLTPPIVSRGIVIQAWGGDRVTPREKVSASAIAGGVGGAAGGLLRGRGNILPGAIMFALCGAAGQTLYNRADARQSAPEADGPQQKSLQDSWLNSKWSPMKVLTDNEYEAMLQEKLLRVNADIALIDEKIAVLRDQELAALGKPAGKAPDSNEPVSAKNR</sequence>
<dbReference type="STRING" id="1849047.A0A3D8SQC6"/>
<dbReference type="Proteomes" id="UP000256645">
    <property type="component" value="Unassembled WGS sequence"/>
</dbReference>
<organism evidence="2 3">
    <name type="scientific">Coleophoma cylindrospora</name>
    <dbReference type="NCBI Taxonomy" id="1849047"/>
    <lineage>
        <taxon>Eukaryota</taxon>
        <taxon>Fungi</taxon>
        <taxon>Dikarya</taxon>
        <taxon>Ascomycota</taxon>
        <taxon>Pezizomycotina</taxon>
        <taxon>Leotiomycetes</taxon>
        <taxon>Helotiales</taxon>
        <taxon>Dermateaceae</taxon>
        <taxon>Coleophoma</taxon>
    </lineage>
</organism>
<name>A0A3D8SQC6_9HELO</name>
<gene>
    <name evidence="2" type="ORF">BP6252_00547</name>
</gene>
<reference evidence="2 3" key="1">
    <citation type="journal article" date="2018" name="IMA Fungus">
        <title>IMA Genome-F 9: Draft genome sequence of Annulohypoxylon stygium, Aspergillus mulundensis, Berkeleyomyces basicola (syn. Thielaviopsis basicola), Ceratocystis smalleyi, two Cercospora beticola strains, Coleophoma cylindrospora, Fusarium fracticaudum, Phialophora cf. hyalina, and Morchella septimelata.</title>
        <authorList>
            <person name="Wingfield B.D."/>
            <person name="Bills G.F."/>
            <person name="Dong Y."/>
            <person name="Huang W."/>
            <person name="Nel W.J."/>
            <person name="Swalarsk-Parry B.S."/>
            <person name="Vaghefi N."/>
            <person name="Wilken P.M."/>
            <person name="An Z."/>
            <person name="de Beer Z.W."/>
            <person name="De Vos L."/>
            <person name="Chen L."/>
            <person name="Duong T.A."/>
            <person name="Gao Y."/>
            <person name="Hammerbacher A."/>
            <person name="Kikkert J.R."/>
            <person name="Li Y."/>
            <person name="Li H."/>
            <person name="Li K."/>
            <person name="Li Q."/>
            <person name="Liu X."/>
            <person name="Ma X."/>
            <person name="Naidoo K."/>
            <person name="Pethybridge S.J."/>
            <person name="Sun J."/>
            <person name="Steenkamp E.T."/>
            <person name="van der Nest M.A."/>
            <person name="van Wyk S."/>
            <person name="Wingfield M.J."/>
            <person name="Xiong C."/>
            <person name="Yue Q."/>
            <person name="Zhang X."/>
        </authorList>
    </citation>
    <scope>NUCLEOTIDE SEQUENCE [LARGE SCALE GENOMIC DNA]</scope>
    <source>
        <strain evidence="2 3">BP6252</strain>
    </source>
</reference>
<evidence type="ECO:0000313" key="3">
    <source>
        <dbReference type="Proteomes" id="UP000256645"/>
    </source>
</evidence>
<accession>A0A3D8SQC6</accession>
<dbReference type="EMBL" id="PDLM01000001">
    <property type="protein sequence ID" value="RDW88515.1"/>
    <property type="molecule type" value="Genomic_DNA"/>
</dbReference>
<proteinExistence type="predicted"/>
<dbReference type="PANTHER" id="PTHR41390">
    <property type="entry name" value="CHROMOSOME 7, WHOLE GENOME SHOTGUN SEQUENCE"/>
    <property type="match status" value="1"/>
</dbReference>
<feature type="region of interest" description="Disordered" evidence="1">
    <location>
        <begin position="1"/>
        <end position="21"/>
    </location>
</feature>
<keyword evidence="3" id="KW-1185">Reference proteome</keyword>
<evidence type="ECO:0000313" key="2">
    <source>
        <dbReference type="EMBL" id="RDW88515.1"/>
    </source>
</evidence>
<comment type="caution">
    <text evidence="2">The sequence shown here is derived from an EMBL/GenBank/DDBJ whole genome shotgun (WGS) entry which is preliminary data.</text>
</comment>
<feature type="compositionally biased region" description="Polar residues" evidence="1">
    <location>
        <begin position="8"/>
        <end position="21"/>
    </location>
</feature>
<dbReference type="AlphaFoldDB" id="A0A3D8SQC6"/>
<dbReference type="OrthoDB" id="5565730at2759"/>